<evidence type="ECO:0008006" key="5">
    <source>
        <dbReference type="Google" id="ProtNLM"/>
    </source>
</evidence>
<dbReference type="PANTHER" id="PTHR14534:SF3">
    <property type="entry name" value="GID COMPLEX SUBUNIT 4 HOMOLOG"/>
    <property type="match status" value="1"/>
</dbReference>
<dbReference type="InterPro" id="IPR018618">
    <property type="entry name" value="GID4/10-like"/>
</dbReference>
<comment type="caution">
    <text evidence="3">The sequence shown here is derived from an EMBL/GenBank/DDBJ whole genome shotgun (WGS) entry which is preliminary data.</text>
</comment>
<dbReference type="AlphaFoldDB" id="A0A9P8L4U6"/>
<evidence type="ECO:0000313" key="3">
    <source>
        <dbReference type="EMBL" id="KAH0551193.1"/>
    </source>
</evidence>
<feature type="region of interest" description="Disordered" evidence="2">
    <location>
        <begin position="92"/>
        <end position="161"/>
    </location>
</feature>
<dbReference type="Proteomes" id="UP000750711">
    <property type="component" value="Unassembled WGS sequence"/>
</dbReference>
<feature type="non-terminal residue" evidence="3">
    <location>
        <position position="1"/>
    </location>
</feature>
<dbReference type="GO" id="GO:0007039">
    <property type="term" value="P:protein catabolic process in the vacuole"/>
    <property type="evidence" value="ECO:0007669"/>
    <property type="project" value="TreeGrafter"/>
</dbReference>
<reference evidence="3" key="1">
    <citation type="submission" date="2021-03" db="EMBL/GenBank/DDBJ databases">
        <title>Comparative genomics and phylogenomic investigation of the class Geoglossomycetes provide insights into ecological specialization and systematics.</title>
        <authorList>
            <person name="Melie T."/>
            <person name="Pirro S."/>
            <person name="Miller A.N."/>
            <person name="Quandt A."/>
        </authorList>
    </citation>
    <scope>NUCLEOTIDE SEQUENCE</scope>
    <source>
        <strain evidence="3">CAQ_001_2017</strain>
    </source>
</reference>
<dbReference type="GO" id="GO:0034657">
    <property type="term" value="C:GID complex"/>
    <property type="evidence" value="ECO:0007669"/>
    <property type="project" value="TreeGrafter"/>
</dbReference>
<dbReference type="EMBL" id="JAGHQM010002137">
    <property type="protein sequence ID" value="KAH0551193.1"/>
    <property type="molecule type" value="Genomic_DNA"/>
</dbReference>
<dbReference type="GO" id="GO:0006623">
    <property type="term" value="P:protein targeting to vacuole"/>
    <property type="evidence" value="ECO:0007669"/>
    <property type="project" value="TreeGrafter"/>
</dbReference>
<comment type="similarity">
    <text evidence="1">Belongs to the GID4/VID24 family.</text>
</comment>
<gene>
    <name evidence="3" type="ORF">GP486_007480</name>
</gene>
<evidence type="ECO:0000256" key="2">
    <source>
        <dbReference type="SAM" id="MobiDB-lite"/>
    </source>
</evidence>
<protein>
    <recommendedName>
        <fullName evidence="5">Vacuolar import and degradation protein-domain-containing protein</fullName>
    </recommendedName>
</protein>
<sequence length="558" mass="63093">SSSLLPQLHELDSPVPDFAATLTTQAEDDNLNFLRTRSRYPTNAGRTRSANDDIAEISYAEGRGLRRSLLMRQRFGQREQESRFYRDQAYGDRIPTYRPGQQQSVYDWAPASSDDEDDEETGQFLPPHLDHDGVDELAGPHSVYASGSEYSAGRAGTPPPPFTHIPRTRTSSASRIPELSSHLSQPSEPLLRNFAFMQSIRRHPRLSQRSRNQLQSYISERERSVHEGGRSTLRPSNMQMQTSELRARVDAYRQRYLENPSGSSPAPSKWLEEAIKYLERLRFSSSYEDSLSSAAEGGLVRDEFLSVDHEDFVLDTASIDAPPESSWLKVGGVFEGSQYAAHDGHALLHRLSGDLSPGSLAAAGGLSQTDPRVLWASVHDSRNAVKEDRWPVKVTIHSIDYSTMQLSGTMEAFNVPDWQSETGKSSIITYLEGEIIDFRTHSLETKNFPCTAEVDGTYWRKLGPFAGLDDSELVKTLISKKWLTEQLSKNWILMRWKEKCFITPSSHRSGLTISGFYYLSLRRSDGFIEGFYYDPTSSPYQQLTLKPGKRMFPTYDFR</sequence>
<dbReference type="GO" id="GO:0043161">
    <property type="term" value="P:proteasome-mediated ubiquitin-dependent protein catabolic process"/>
    <property type="evidence" value="ECO:0007669"/>
    <property type="project" value="TreeGrafter"/>
</dbReference>
<organism evidence="3 4">
    <name type="scientific">Trichoglossum hirsutum</name>
    <dbReference type="NCBI Taxonomy" id="265104"/>
    <lineage>
        <taxon>Eukaryota</taxon>
        <taxon>Fungi</taxon>
        <taxon>Dikarya</taxon>
        <taxon>Ascomycota</taxon>
        <taxon>Pezizomycotina</taxon>
        <taxon>Geoglossomycetes</taxon>
        <taxon>Geoglossales</taxon>
        <taxon>Geoglossaceae</taxon>
        <taxon>Trichoglossum</taxon>
    </lineage>
</organism>
<accession>A0A9P8L4U6</accession>
<dbReference type="Pfam" id="PF09783">
    <property type="entry name" value="Vac_ImportDeg"/>
    <property type="match status" value="1"/>
</dbReference>
<proteinExistence type="inferred from homology"/>
<dbReference type="GO" id="GO:0005773">
    <property type="term" value="C:vacuole"/>
    <property type="evidence" value="ECO:0007669"/>
    <property type="project" value="GOC"/>
</dbReference>
<evidence type="ECO:0000256" key="1">
    <source>
        <dbReference type="ARBA" id="ARBA00061469"/>
    </source>
</evidence>
<keyword evidence="4" id="KW-1185">Reference proteome</keyword>
<dbReference type="PANTHER" id="PTHR14534">
    <property type="entry name" value="VACUOLAR IMPORT AND DEGRADATION PROTEIN 24"/>
    <property type="match status" value="1"/>
</dbReference>
<dbReference type="GO" id="GO:0045721">
    <property type="term" value="P:negative regulation of gluconeogenesis"/>
    <property type="evidence" value="ECO:0007669"/>
    <property type="project" value="TreeGrafter"/>
</dbReference>
<evidence type="ECO:0000313" key="4">
    <source>
        <dbReference type="Proteomes" id="UP000750711"/>
    </source>
</evidence>
<name>A0A9P8L4U6_9PEZI</name>